<dbReference type="SUPFAM" id="SSF55874">
    <property type="entry name" value="ATPase domain of HSP90 chaperone/DNA topoisomerase II/histidine kinase"/>
    <property type="match status" value="1"/>
</dbReference>
<protein>
    <submittedName>
        <fullName evidence="6">Two-component system, NarL family, sensor histidine kinase DesK</fullName>
    </submittedName>
</protein>
<keyword evidence="3" id="KW-0902">Two-component regulatory system</keyword>
<dbReference type="Gene3D" id="1.20.5.1930">
    <property type="match status" value="1"/>
</dbReference>
<dbReference type="GO" id="GO:0016020">
    <property type="term" value="C:membrane"/>
    <property type="evidence" value="ECO:0007669"/>
    <property type="project" value="InterPro"/>
</dbReference>
<keyword evidence="2 6" id="KW-0418">Kinase</keyword>
<evidence type="ECO:0000256" key="1">
    <source>
        <dbReference type="ARBA" id="ARBA00022679"/>
    </source>
</evidence>
<feature type="transmembrane region" description="Helical" evidence="4">
    <location>
        <begin position="88"/>
        <end position="106"/>
    </location>
</feature>
<feature type="transmembrane region" description="Helical" evidence="4">
    <location>
        <begin position="168"/>
        <end position="187"/>
    </location>
</feature>
<dbReference type="InterPro" id="IPR050482">
    <property type="entry name" value="Sensor_HK_TwoCompSys"/>
</dbReference>
<keyword evidence="4" id="KW-0472">Membrane</keyword>
<feature type="domain" description="Signal transduction histidine kinase subgroup 3 dimerisation and phosphoacceptor" evidence="5">
    <location>
        <begin position="208"/>
        <end position="273"/>
    </location>
</feature>
<evidence type="ECO:0000313" key="6">
    <source>
        <dbReference type="EMBL" id="SNC64121.1"/>
    </source>
</evidence>
<feature type="transmembrane region" description="Helical" evidence="4">
    <location>
        <begin position="55"/>
        <end position="76"/>
    </location>
</feature>
<feature type="transmembrane region" description="Helical" evidence="4">
    <location>
        <begin position="113"/>
        <end position="132"/>
    </location>
</feature>
<dbReference type="Proteomes" id="UP000198122">
    <property type="component" value="Unassembled WGS sequence"/>
</dbReference>
<evidence type="ECO:0000259" key="5">
    <source>
        <dbReference type="Pfam" id="PF07730"/>
    </source>
</evidence>
<reference evidence="6 7" key="1">
    <citation type="submission" date="2017-06" db="EMBL/GenBank/DDBJ databases">
        <authorList>
            <person name="Kim H.J."/>
            <person name="Triplett B.A."/>
        </authorList>
    </citation>
    <scope>NUCLEOTIDE SEQUENCE [LARGE SCALE GENOMIC DNA]</scope>
    <source>
        <strain evidence="6 7">DSM 22179</strain>
    </source>
</reference>
<keyword evidence="7" id="KW-1185">Reference proteome</keyword>
<evidence type="ECO:0000256" key="3">
    <source>
        <dbReference type="ARBA" id="ARBA00023012"/>
    </source>
</evidence>
<dbReference type="InterPro" id="IPR036890">
    <property type="entry name" value="HATPase_C_sf"/>
</dbReference>
<feature type="transmembrane region" description="Helical" evidence="4">
    <location>
        <begin position="27"/>
        <end position="48"/>
    </location>
</feature>
<dbReference type="Pfam" id="PF07730">
    <property type="entry name" value="HisKA_3"/>
    <property type="match status" value="1"/>
</dbReference>
<dbReference type="Gene3D" id="3.30.565.10">
    <property type="entry name" value="Histidine kinase-like ATPase, C-terminal domain"/>
    <property type="match status" value="1"/>
</dbReference>
<keyword evidence="4" id="KW-0812">Transmembrane</keyword>
<dbReference type="PANTHER" id="PTHR24421:SF63">
    <property type="entry name" value="SENSOR HISTIDINE KINASE DESK"/>
    <property type="match status" value="1"/>
</dbReference>
<gene>
    <name evidence="6" type="ORF">SAMN05445756_1047</name>
</gene>
<keyword evidence="4" id="KW-1133">Transmembrane helix</keyword>
<dbReference type="CDD" id="cd16917">
    <property type="entry name" value="HATPase_UhpB-NarQ-NarX-like"/>
    <property type="match status" value="1"/>
</dbReference>
<dbReference type="OrthoDB" id="5241784at2"/>
<dbReference type="EMBL" id="FYEZ01000001">
    <property type="protein sequence ID" value="SNC64121.1"/>
    <property type="molecule type" value="Genomic_DNA"/>
</dbReference>
<dbReference type="AlphaFoldDB" id="A0A212TE60"/>
<evidence type="ECO:0000313" key="7">
    <source>
        <dbReference type="Proteomes" id="UP000198122"/>
    </source>
</evidence>
<accession>A0A212TE60</accession>
<evidence type="ECO:0000256" key="2">
    <source>
        <dbReference type="ARBA" id="ARBA00022777"/>
    </source>
</evidence>
<dbReference type="PANTHER" id="PTHR24421">
    <property type="entry name" value="NITRATE/NITRITE SENSOR PROTEIN NARX-RELATED"/>
    <property type="match status" value="1"/>
</dbReference>
<dbReference type="GO" id="GO:0000155">
    <property type="term" value="F:phosphorelay sensor kinase activity"/>
    <property type="evidence" value="ECO:0007669"/>
    <property type="project" value="InterPro"/>
</dbReference>
<proteinExistence type="predicted"/>
<dbReference type="GO" id="GO:0046983">
    <property type="term" value="F:protein dimerization activity"/>
    <property type="evidence" value="ECO:0007669"/>
    <property type="project" value="InterPro"/>
</dbReference>
<evidence type="ECO:0000256" key="4">
    <source>
        <dbReference type="SAM" id="Phobius"/>
    </source>
</evidence>
<sequence length="414" mass="43629">MTTSRTLLAAPRFGQVTDRSVTTFSPYTQVSVGFIYLAFLAVATAALWQQHPDGRWFTVPLVVSLAACLVALTRRALPTDASEDPGPAPGWLVALTTALGIAVVVTQQWPGEFAAPATTAYTLPMLAMLFGMALRWRAALALSALPAAAAVGVVALHSPGEVREALGIGLLALTLGVPMGYATAWSLHIVREQARARHLAADLAVAEERLRFGRDLHDLLGRTLSVVTLKSELAAELSRRGDGPAAAAELDGIHGLAQDGLEDLRGVVRGYRSLDPATELAGARALLRSSGVEVHLSGENALHGAGRWPEASREALGWCLREAVTNILRHSEARRVEITCSPGTEPDAGAGAEPDAVTLTVTNDRPRPATSSLRGAGLTGLRERVAAADGHLEHRATDTQFTLTATVPTREATA</sequence>
<feature type="transmembrane region" description="Helical" evidence="4">
    <location>
        <begin position="138"/>
        <end position="156"/>
    </location>
</feature>
<organism evidence="6 7">
    <name type="scientific">Kytococcus aerolatus</name>
    <dbReference type="NCBI Taxonomy" id="592308"/>
    <lineage>
        <taxon>Bacteria</taxon>
        <taxon>Bacillati</taxon>
        <taxon>Actinomycetota</taxon>
        <taxon>Actinomycetes</taxon>
        <taxon>Micrococcales</taxon>
        <taxon>Kytococcaceae</taxon>
        <taxon>Kytococcus</taxon>
    </lineage>
</organism>
<dbReference type="RefSeq" id="WP_088817949.1">
    <property type="nucleotide sequence ID" value="NZ_FYEZ01000001.1"/>
</dbReference>
<keyword evidence="1" id="KW-0808">Transferase</keyword>
<dbReference type="InterPro" id="IPR011712">
    <property type="entry name" value="Sig_transdc_His_kin_sub3_dim/P"/>
</dbReference>
<name>A0A212TE60_9MICO</name>